<keyword evidence="4" id="KW-0597">Phosphoprotein</keyword>
<evidence type="ECO:0000256" key="5">
    <source>
        <dbReference type="ARBA" id="ARBA00022679"/>
    </source>
</evidence>
<keyword evidence="11" id="KW-0472">Membrane</keyword>
<dbReference type="InterPro" id="IPR005467">
    <property type="entry name" value="His_kinase_dom"/>
</dbReference>
<keyword evidence="6" id="KW-0547">Nucleotide-binding</keyword>
<dbReference type="InterPro" id="IPR036097">
    <property type="entry name" value="HisK_dim/P_sf"/>
</dbReference>
<evidence type="ECO:0000313" key="14">
    <source>
        <dbReference type="EMBL" id="AGL00943.1"/>
    </source>
</evidence>
<organism evidence="14 15">
    <name type="scientific">Desulfoscipio gibsoniae DSM 7213</name>
    <dbReference type="NCBI Taxonomy" id="767817"/>
    <lineage>
        <taxon>Bacteria</taxon>
        <taxon>Bacillati</taxon>
        <taxon>Bacillota</taxon>
        <taxon>Clostridia</taxon>
        <taxon>Eubacteriales</taxon>
        <taxon>Desulfallaceae</taxon>
        <taxon>Desulfoscipio</taxon>
    </lineage>
</organism>
<keyword evidence="8" id="KW-0067">ATP-binding</keyword>
<feature type="domain" description="Histidine kinase" evidence="12">
    <location>
        <begin position="305"/>
        <end position="512"/>
    </location>
</feature>
<dbReference type="SMART" id="SM00388">
    <property type="entry name" value="HisKA"/>
    <property type="match status" value="1"/>
</dbReference>
<evidence type="ECO:0000256" key="11">
    <source>
        <dbReference type="SAM" id="Phobius"/>
    </source>
</evidence>
<evidence type="ECO:0000259" key="12">
    <source>
        <dbReference type="PROSITE" id="PS50109"/>
    </source>
</evidence>
<keyword evidence="15" id="KW-1185">Reference proteome</keyword>
<dbReference type="SUPFAM" id="SSF55874">
    <property type="entry name" value="ATPase domain of HSP90 chaperone/DNA topoisomerase II/histidine kinase"/>
    <property type="match status" value="1"/>
</dbReference>
<dbReference type="PRINTS" id="PR00344">
    <property type="entry name" value="BCTRLSENSOR"/>
</dbReference>
<dbReference type="EC" id="2.7.13.3" evidence="3"/>
<feature type="domain" description="HAMP" evidence="13">
    <location>
        <begin position="249"/>
        <end position="285"/>
    </location>
</feature>
<dbReference type="Pfam" id="PF00512">
    <property type="entry name" value="HisKA"/>
    <property type="match status" value="1"/>
</dbReference>
<keyword evidence="10" id="KW-0175">Coiled coil</keyword>
<dbReference type="PROSITE" id="PS50885">
    <property type="entry name" value="HAMP"/>
    <property type="match status" value="1"/>
</dbReference>
<dbReference type="Gene3D" id="6.10.340.10">
    <property type="match status" value="1"/>
</dbReference>
<dbReference type="RefSeq" id="WP_006522733.1">
    <property type="nucleotide sequence ID" value="NC_021184.1"/>
</dbReference>
<feature type="coiled-coil region" evidence="10">
    <location>
        <begin position="269"/>
        <end position="296"/>
    </location>
</feature>
<dbReference type="Gene3D" id="3.30.565.10">
    <property type="entry name" value="Histidine kinase-like ATPase, C-terminal domain"/>
    <property type="match status" value="1"/>
</dbReference>
<evidence type="ECO:0000256" key="7">
    <source>
        <dbReference type="ARBA" id="ARBA00022777"/>
    </source>
</evidence>
<dbReference type="AlphaFoldDB" id="R4KCN8"/>
<evidence type="ECO:0000256" key="3">
    <source>
        <dbReference type="ARBA" id="ARBA00012438"/>
    </source>
</evidence>
<dbReference type="InterPro" id="IPR036890">
    <property type="entry name" value="HATPase_C_sf"/>
</dbReference>
<comment type="subcellular location">
    <subcellularLocation>
        <location evidence="2">Membrane</location>
    </subcellularLocation>
</comment>
<dbReference type="GO" id="GO:0016020">
    <property type="term" value="C:membrane"/>
    <property type="evidence" value="ECO:0007669"/>
    <property type="project" value="UniProtKB-SubCell"/>
</dbReference>
<dbReference type="STRING" id="767817.Desgi_1446"/>
<keyword evidence="11" id="KW-0812">Transmembrane</keyword>
<accession>R4KCN8</accession>
<evidence type="ECO:0000256" key="8">
    <source>
        <dbReference type="ARBA" id="ARBA00022840"/>
    </source>
</evidence>
<dbReference type="Proteomes" id="UP000013520">
    <property type="component" value="Chromosome"/>
</dbReference>
<dbReference type="OrthoDB" id="9764522at2"/>
<dbReference type="GO" id="GO:0000155">
    <property type="term" value="F:phosphorelay sensor kinase activity"/>
    <property type="evidence" value="ECO:0007669"/>
    <property type="project" value="InterPro"/>
</dbReference>
<dbReference type="InterPro" id="IPR003594">
    <property type="entry name" value="HATPase_dom"/>
</dbReference>
<evidence type="ECO:0000256" key="2">
    <source>
        <dbReference type="ARBA" id="ARBA00004370"/>
    </source>
</evidence>
<dbReference type="KEGG" id="dgi:Desgi_1446"/>
<evidence type="ECO:0000256" key="4">
    <source>
        <dbReference type="ARBA" id="ARBA00022553"/>
    </source>
</evidence>
<dbReference type="CDD" id="cd00082">
    <property type="entry name" value="HisKA"/>
    <property type="match status" value="1"/>
</dbReference>
<dbReference type="GO" id="GO:0005524">
    <property type="term" value="F:ATP binding"/>
    <property type="evidence" value="ECO:0007669"/>
    <property type="project" value="UniProtKB-KW"/>
</dbReference>
<evidence type="ECO:0000256" key="9">
    <source>
        <dbReference type="ARBA" id="ARBA00023012"/>
    </source>
</evidence>
<dbReference type="SUPFAM" id="SSF47384">
    <property type="entry name" value="Homodimeric domain of signal transducing histidine kinase"/>
    <property type="match status" value="1"/>
</dbReference>
<dbReference type="HOGENOM" id="CLU_000445_89_29_9"/>
<dbReference type="PROSITE" id="PS50109">
    <property type="entry name" value="HIS_KIN"/>
    <property type="match status" value="1"/>
</dbReference>
<dbReference type="InterPro" id="IPR003660">
    <property type="entry name" value="HAMP_dom"/>
</dbReference>
<evidence type="ECO:0000259" key="13">
    <source>
        <dbReference type="PROSITE" id="PS50885"/>
    </source>
</evidence>
<keyword evidence="5" id="KW-0808">Transferase</keyword>
<dbReference type="InterPro" id="IPR004358">
    <property type="entry name" value="Sig_transdc_His_kin-like_C"/>
</dbReference>
<evidence type="ECO:0000256" key="10">
    <source>
        <dbReference type="SAM" id="Coils"/>
    </source>
</evidence>
<name>R4KCN8_9FIRM</name>
<dbReference type="Gene3D" id="1.10.287.130">
    <property type="match status" value="1"/>
</dbReference>
<sequence>MNKINTGFFDGLIGGSLRNQFLLIITLLLIIPILVILYDLFFASRSDEAMFIEREEKLGTIINSVIIPDIKKTITNTSSDTSINNLDTTHKTELLKAAFDEAAKPLVPSNPGVRFGLYIPETGQIFVQGFLHQYRDLSPEEQRDRERRILDEANSGLINVAAGGQPLARLASSLNDQTFEYLSPVYIDNQLVAVAWADQGVHPIFAQSRYFRTLTRYFTLLALLISPIGALIVVHNLSSGVTKIKNGLHIMERDLSHPIPDLPGEIGQIAQEINKMAESLAEKEKLEEELRRSERLAALGHLVTGVAHELRNPIGVVKTTVQLMEKDFAHISETKEYVKVINEQISRSNRVIEELLDFGRPSKQIVQSASINALLEKVLTFTSSMLRQQRIQLKLQLDESIPAAEVDAERIKQVFVNLILNATQAMPDGGTLTIRTYHDNKWAYTDFTDNGQGIDSSELDSIFDPFYTTKESGTGLGLSISHQIVRMHGGHINVRSHVKEGTTFTVQLPLPEILDLYN</sequence>
<dbReference type="FunFam" id="3.30.565.10:FF:000006">
    <property type="entry name" value="Sensor histidine kinase WalK"/>
    <property type="match status" value="1"/>
</dbReference>
<comment type="catalytic activity">
    <reaction evidence="1">
        <text>ATP + protein L-histidine = ADP + protein N-phospho-L-histidine.</text>
        <dbReference type="EC" id="2.7.13.3"/>
    </reaction>
</comment>
<keyword evidence="7 14" id="KW-0418">Kinase</keyword>
<dbReference type="InterPro" id="IPR003661">
    <property type="entry name" value="HisK_dim/P_dom"/>
</dbReference>
<reference evidence="14 15" key="1">
    <citation type="submission" date="2012-01" db="EMBL/GenBank/DDBJ databases">
        <title>Complete sequence of Desulfotomaculum gibsoniae DSM 7213.</title>
        <authorList>
            <consortium name="US DOE Joint Genome Institute"/>
            <person name="Lucas S."/>
            <person name="Han J."/>
            <person name="Lapidus A."/>
            <person name="Cheng J.-F."/>
            <person name="Goodwin L."/>
            <person name="Pitluck S."/>
            <person name="Peters L."/>
            <person name="Ovchinnikova G."/>
            <person name="Teshima H."/>
            <person name="Detter J.C."/>
            <person name="Han C."/>
            <person name="Tapia R."/>
            <person name="Land M."/>
            <person name="Hauser L."/>
            <person name="Kyrpides N."/>
            <person name="Ivanova N."/>
            <person name="Pagani I."/>
            <person name="Parshina S."/>
            <person name="Plugge C."/>
            <person name="Muyzer G."/>
            <person name="Kuever J."/>
            <person name="Ivanova A."/>
            <person name="Nazina T."/>
            <person name="Klenk H.-P."/>
            <person name="Brambilla E."/>
            <person name="Spring S."/>
            <person name="Stams A.F."/>
            <person name="Woyke T."/>
        </authorList>
    </citation>
    <scope>NUCLEOTIDE SEQUENCE [LARGE SCALE GENOMIC DNA]</scope>
    <source>
        <strain evidence="14 15">DSM 7213</strain>
    </source>
</reference>
<evidence type="ECO:0000256" key="1">
    <source>
        <dbReference type="ARBA" id="ARBA00000085"/>
    </source>
</evidence>
<dbReference type="Pfam" id="PF02518">
    <property type="entry name" value="HATPase_c"/>
    <property type="match status" value="1"/>
</dbReference>
<keyword evidence="11" id="KW-1133">Transmembrane helix</keyword>
<dbReference type="CDD" id="cd06225">
    <property type="entry name" value="HAMP"/>
    <property type="match status" value="1"/>
</dbReference>
<evidence type="ECO:0000256" key="6">
    <source>
        <dbReference type="ARBA" id="ARBA00022741"/>
    </source>
</evidence>
<evidence type="ECO:0000313" key="15">
    <source>
        <dbReference type="Proteomes" id="UP000013520"/>
    </source>
</evidence>
<dbReference type="eggNOG" id="COG4191">
    <property type="taxonomic scope" value="Bacteria"/>
</dbReference>
<dbReference type="EMBL" id="CP003273">
    <property type="protein sequence ID" value="AGL00943.1"/>
    <property type="molecule type" value="Genomic_DNA"/>
</dbReference>
<gene>
    <name evidence="14" type="ORF">Desgi_1446</name>
</gene>
<proteinExistence type="predicted"/>
<keyword evidence="9" id="KW-0902">Two-component regulatory system</keyword>
<feature type="transmembrane region" description="Helical" evidence="11">
    <location>
        <begin position="20"/>
        <end position="41"/>
    </location>
</feature>
<dbReference type="PANTHER" id="PTHR43065:SF10">
    <property type="entry name" value="PEROXIDE STRESS-ACTIVATED HISTIDINE KINASE MAK3"/>
    <property type="match status" value="1"/>
</dbReference>
<feature type="transmembrane region" description="Helical" evidence="11">
    <location>
        <begin position="217"/>
        <end position="237"/>
    </location>
</feature>
<dbReference type="SMART" id="SM00387">
    <property type="entry name" value="HATPase_c"/>
    <property type="match status" value="1"/>
</dbReference>
<protein>
    <recommendedName>
        <fullName evidence="3">histidine kinase</fullName>
        <ecNumber evidence="3">2.7.13.3</ecNumber>
    </recommendedName>
</protein>
<dbReference type="PANTHER" id="PTHR43065">
    <property type="entry name" value="SENSOR HISTIDINE KINASE"/>
    <property type="match status" value="1"/>
</dbReference>